<accession>A0A8H3ZNG0</accession>
<dbReference type="AlphaFoldDB" id="A0A8H3ZNG0"/>
<reference evidence="2 3" key="1">
    <citation type="submission" date="2019-12" db="EMBL/GenBank/DDBJ databases">
        <title>A genome sequence resource for the geographically widespread anthracnose pathogen Colletotrichum asianum.</title>
        <authorList>
            <person name="Meng Y."/>
        </authorList>
    </citation>
    <scope>NUCLEOTIDE SEQUENCE [LARGE SCALE GENOMIC DNA]</scope>
    <source>
        <strain evidence="2 3">ICMP 18580</strain>
    </source>
</reference>
<feature type="region of interest" description="Disordered" evidence="1">
    <location>
        <begin position="1"/>
        <end position="33"/>
    </location>
</feature>
<dbReference type="EMBL" id="WOWK01000085">
    <property type="protein sequence ID" value="KAF0320216.1"/>
    <property type="molecule type" value="Genomic_DNA"/>
</dbReference>
<evidence type="ECO:0000313" key="2">
    <source>
        <dbReference type="EMBL" id="KAF0320216.1"/>
    </source>
</evidence>
<feature type="non-terminal residue" evidence="2">
    <location>
        <position position="1"/>
    </location>
</feature>
<dbReference type="Proteomes" id="UP000434172">
    <property type="component" value="Unassembled WGS sequence"/>
</dbReference>
<evidence type="ECO:0000313" key="3">
    <source>
        <dbReference type="Proteomes" id="UP000434172"/>
    </source>
</evidence>
<name>A0A8H3ZNG0_9PEZI</name>
<gene>
    <name evidence="2" type="ORF">GQ607_012478</name>
</gene>
<evidence type="ECO:0000256" key="1">
    <source>
        <dbReference type="SAM" id="MobiDB-lite"/>
    </source>
</evidence>
<sequence length="88" mass="9981">KNRQRRRKLPTHNNYQQFCPKPSHLQHTRHEKTPGPACSDMLIVCSVSTTPQHASLSLSGILRTCIKILLPSLETIPRTHVLDSRTAM</sequence>
<feature type="compositionally biased region" description="Basic residues" evidence="1">
    <location>
        <begin position="1"/>
        <end position="10"/>
    </location>
</feature>
<protein>
    <submittedName>
        <fullName evidence="2">Uncharacterized protein</fullName>
    </submittedName>
</protein>
<keyword evidence="3" id="KW-1185">Reference proteome</keyword>
<organism evidence="2 3">
    <name type="scientific">Colletotrichum asianum</name>
    <dbReference type="NCBI Taxonomy" id="702518"/>
    <lineage>
        <taxon>Eukaryota</taxon>
        <taxon>Fungi</taxon>
        <taxon>Dikarya</taxon>
        <taxon>Ascomycota</taxon>
        <taxon>Pezizomycotina</taxon>
        <taxon>Sordariomycetes</taxon>
        <taxon>Hypocreomycetidae</taxon>
        <taxon>Glomerellales</taxon>
        <taxon>Glomerellaceae</taxon>
        <taxon>Colletotrichum</taxon>
        <taxon>Colletotrichum gloeosporioides species complex</taxon>
    </lineage>
</organism>
<proteinExistence type="predicted"/>
<comment type="caution">
    <text evidence="2">The sequence shown here is derived from an EMBL/GenBank/DDBJ whole genome shotgun (WGS) entry which is preliminary data.</text>
</comment>